<keyword evidence="1" id="KW-0812">Transmembrane</keyword>
<dbReference type="Pfam" id="PF11374">
    <property type="entry name" value="DUF3176"/>
    <property type="match status" value="1"/>
</dbReference>
<reference evidence="2 3" key="1">
    <citation type="journal article" date="2024" name="IMA Fungus">
        <title>IMA Genome - F19 : A genome assembly and annotation guide to empower mycologists, including annotated draft genome sequences of Ceratocystis pirilliformis, Diaporthe australafricana, Fusarium ophioides, Paecilomyces lecythidis, and Sporothrix stenoceras.</title>
        <authorList>
            <person name="Aylward J."/>
            <person name="Wilson A.M."/>
            <person name="Visagie C.M."/>
            <person name="Spraker J."/>
            <person name="Barnes I."/>
            <person name="Buitendag C."/>
            <person name="Ceriani C."/>
            <person name="Del Mar Angel L."/>
            <person name="du Plessis D."/>
            <person name="Fuchs T."/>
            <person name="Gasser K."/>
            <person name="Kramer D."/>
            <person name="Li W."/>
            <person name="Munsamy K."/>
            <person name="Piso A."/>
            <person name="Price J.L."/>
            <person name="Sonnekus B."/>
            <person name="Thomas C."/>
            <person name="van der Nest A."/>
            <person name="van Dijk A."/>
            <person name="van Heerden A."/>
            <person name="van Vuuren N."/>
            <person name="Yilmaz N."/>
            <person name="Duong T.A."/>
            <person name="van der Merwe N.A."/>
            <person name="Wingfield M.J."/>
            <person name="Wingfield B.D."/>
        </authorList>
    </citation>
    <scope>NUCLEOTIDE SEQUENCE [LARGE SCALE GENOMIC DNA]</scope>
    <source>
        <strain evidence="2 3">CMW 18300</strain>
    </source>
</reference>
<comment type="caution">
    <text evidence="2">The sequence shown here is derived from an EMBL/GenBank/DDBJ whole genome shotgun (WGS) entry which is preliminary data.</text>
</comment>
<feature type="transmembrane region" description="Helical" evidence="1">
    <location>
        <begin position="453"/>
        <end position="475"/>
    </location>
</feature>
<sequence length="542" mass="59297">MGQAKWDWVSEQPRPLRDLQLLDEASRGPLGSFEVLFHRTVLSITTLGSVATILNLALGPFVQQLIDMQIAPVPVASDQVWTPTMSFPSRYLNASSSDVVDAYNSGIWNDASIYSRRAHCPTGNCTWPAFESLNWCVKTRTYITSDLNHVKIDCPVAYSEDNFHSIYQEFGNYGDRKTNSTPCKIYIEDSAAPLEYPIVFSLEGGRGPLVLNPAGEDPSFKTTFPIELIAPMRASNGTPDGSTYLGVPDPLLALGYARLSSQEAKNSTVVIEALEQAVMSLCTIQYNLTVDHGVLKESTSSPDFGRFFNDTTAAGILGSNDTWCWTPNSTLAPIFSGPAQQTSDGVPYIFDTKTRAFCVGSRSSLPSDVANRVSSVYAMSLLKGSSNATVSYSDGDWNSNEDVTKRLKSRGLADVVGVIAASLNHLYDADASDSSERATGTAVTYETFVHVRWPWFILLVIVETMGLVYFLAVAYGRKRRRVLWKGSILAALYRGLQHHEFQDGRQGLDTASGMTAVAEQTSVMLKEASGERGADLCTVKRQ</sequence>
<keyword evidence="3" id="KW-1185">Reference proteome</keyword>
<dbReference type="PANTHER" id="PTHR35394">
    <property type="entry name" value="DUF3176 DOMAIN-CONTAINING PROTEIN"/>
    <property type="match status" value="1"/>
</dbReference>
<organism evidence="2 3">
    <name type="scientific">Diaporthe australafricana</name>
    <dbReference type="NCBI Taxonomy" id="127596"/>
    <lineage>
        <taxon>Eukaryota</taxon>
        <taxon>Fungi</taxon>
        <taxon>Dikarya</taxon>
        <taxon>Ascomycota</taxon>
        <taxon>Pezizomycotina</taxon>
        <taxon>Sordariomycetes</taxon>
        <taxon>Sordariomycetidae</taxon>
        <taxon>Diaporthales</taxon>
        <taxon>Diaporthaceae</taxon>
        <taxon>Diaporthe</taxon>
    </lineage>
</organism>
<evidence type="ECO:0000313" key="2">
    <source>
        <dbReference type="EMBL" id="KAL1865343.1"/>
    </source>
</evidence>
<dbReference type="EMBL" id="JAWRVE010000062">
    <property type="protein sequence ID" value="KAL1865343.1"/>
    <property type="molecule type" value="Genomic_DNA"/>
</dbReference>
<evidence type="ECO:0000313" key="3">
    <source>
        <dbReference type="Proteomes" id="UP001583177"/>
    </source>
</evidence>
<dbReference type="Proteomes" id="UP001583177">
    <property type="component" value="Unassembled WGS sequence"/>
</dbReference>
<protein>
    <submittedName>
        <fullName evidence="2">Uncharacterized protein</fullName>
    </submittedName>
</protein>
<name>A0ABR3WP81_9PEZI</name>
<keyword evidence="1" id="KW-1133">Transmembrane helix</keyword>
<dbReference type="InterPro" id="IPR021514">
    <property type="entry name" value="DUF3176"/>
</dbReference>
<gene>
    <name evidence="2" type="ORF">Daus18300_007233</name>
</gene>
<keyword evidence="1" id="KW-0472">Membrane</keyword>
<proteinExistence type="predicted"/>
<evidence type="ECO:0000256" key="1">
    <source>
        <dbReference type="SAM" id="Phobius"/>
    </source>
</evidence>
<dbReference type="PANTHER" id="PTHR35394:SF5">
    <property type="entry name" value="DUF3176 DOMAIN-CONTAINING PROTEIN"/>
    <property type="match status" value="1"/>
</dbReference>
<accession>A0ABR3WP81</accession>